<gene>
    <name evidence="1" type="ORF">D0Z07_2742</name>
</gene>
<dbReference type="EMBL" id="VNKQ01000005">
    <property type="protein sequence ID" value="KAG0650782.1"/>
    <property type="molecule type" value="Genomic_DNA"/>
</dbReference>
<dbReference type="PANTHER" id="PTHR36142">
    <property type="entry name" value="METALLO-HYDROLASE/OXIDOREDUCTASE SUPERFAMILY PROTEIN"/>
    <property type="match status" value="1"/>
</dbReference>
<organism evidence="1 2">
    <name type="scientific">Hyphodiscus hymeniophilus</name>
    <dbReference type="NCBI Taxonomy" id="353542"/>
    <lineage>
        <taxon>Eukaryota</taxon>
        <taxon>Fungi</taxon>
        <taxon>Dikarya</taxon>
        <taxon>Ascomycota</taxon>
        <taxon>Pezizomycotina</taxon>
        <taxon>Leotiomycetes</taxon>
        <taxon>Helotiales</taxon>
        <taxon>Hyphodiscaceae</taxon>
        <taxon>Hyphodiscus</taxon>
    </lineage>
</organism>
<evidence type="ECO:0000313" key="2">
    <source>
        <dbReference type="Proteomes" id="UP000785200"/>
    </source>
</evidence>
<keyword evidence="2" id="KW-1185">Reference proteome</keyword>
<protein>
    <submittedName>
        <fullName evidence="1">Uncharacterized protein</fullName>
    </submittedName>
</protein>
<sequence length="395" mass="43318">MSLTIRSLNSDASFLLTFRPILPFPPSPGQAKNEFTVVLDPWLSGASKIWHPKFSISRHKQEACISTLNDLPEPDLVIISQSKTDHCHQETLTQLPRSGGKTLILAEPAAAKMIKGWKHFDSSKLITLSKWEDSRTRPNPTVHRIDLPALTPSGLPGEVTITFIPQKPDLTGLHNAIGITYRPPTFSHLEALPDSPPDTPNSFQSTFSHAVTDRALSVIFSPHGCNYKTLVPYVTSHLISEAALPLTALLHCFDRVQNSWYMGGNICAGLPGGSEIAQNLCAKAWISAHDSDKDSSGLANLKIKIEKFAREEVEAVVSPRSEKFPDRRIGTEAVILESGEEITLSGSMDFGRDEVEKIESVERSESSTLVEAVYQKEPVEKYVGRAESLDSGIAS</sequence>
<dbReference type="Proteomes" id="UP000785200">
    <property type="component" value="Unassembled WGS sequence"/>
</dbReference>
<proteinExistence type="predicted"/>
<evidence type="ECO:0000313" key="1">
    <source>
        <dbReference type="EMBL" id="KAG0650782.1"/>
    </source>
</evidence>
<dbReference type="PANTHER" id="PTHR36142:SF5">
    <property type="entry name" value="METALLO-BETA-LACTAMASE DOMAIN-CONTAINING PROTEIN"/>
    <property type="match status" value="1"/>
</dbReference>
<dbReference type="AlphaFoldDB" id="A0A9P6VNK2"/>
<name>A0A9P6VNK2_9HELO</name>
<dbReference type="OrthoDB" id="332863at2759"/>
<dbReference type="Gene3D" id="3.60.15.10">
    <property type="entry name" value="Ribonuclease Z/Hydroxyacylglutathione hydrolase-like"/>
    <property type="match status" value="1"/>
</dbReference>
<accession>A0A9P6VNK2</accession>
<comment type="caution">
    <text evidence="1">The sequence shown here is derived from an EMBL/GenBank/DDBJ whole genome shotgun (WGS) entry which is preliminary data.</text>
</comment>
<reference evidence="1" key="1">
    <citation type="submission" date="2019-07" db="EMBL/GenBank/DDBJ databases">
        <title>Hyphodiscus hymeniophilus genome sequencing and assembly.</title>
        <authorList>
            <person name="Kramer G."/>
            <person name="Nodwell J."/>
        </authorList>
    </citation>
    <scope>NUCLEOTIDE SEQUENCE</scope>
    <source>
        <strain evidence="1">ATCC 34498</strain>
    </source>
</reference>
<dbReference type="Pfam" id="PF13483">
    <property type="entry name" value="Lactamase_B_3"/>
    <property type="match status" value="1"/>
</dbReference>
<dbReference type="InterPro" id="IPR036866">
    <property type="entry name" value="RibonucZ/Hydroxyglut_hydro"/>
</dbReference>